<dbReference type="EMBL" id="JAZBJQ010000020">
    <property type="protein sequence ID" value="MEE4586777.1"/>
    <property type="molecule type" value="Genomic_DNA"/>
</dbReference>
<protein>
    <submittedName>
        <fullName evidence="2">Protein phosphatase 2C domain-containing protein</fullName>
    </submittedName>
</protein>
<name>A0ABD5JEE9_9ACTN</name>
<evidence type="ECO:0000259" key="1">
    <source>
        <dbReference type="Pfam" id="PF13672"/>
    </source>
</evidence>
<dbReference type="SUPFAM" id="SSF81606">
    <property type="entry name" value="PP2C-like"/>
    <property type="match status" value="1"/>
</dbReference>
<proteinExistence type="predicted"/>
<accession>A0ABD5JEE9</accession>
<dbReference type="InterPro" id="IPR001932">
    <property type="entry name" value="PPM-type_phosphatase-like_dom"/>
</dbReference>
<dbReference type="InterPro" id="IPR036457">
    <property type="entry name" value="PPM-type-like_dom_sf"/>
</dbReference>
<reference evidence="2 3" key="1">
    <citation type="submission" date="2023-11" db="EMBL/GenBank/DDBJ databases">
        <title>30 novel species of actinomycetes from the DSMZ collection.</title>
        <authorList>
            <person name="Nouioui I."/>
        </authorList>
    </citation>
    <scope>NUCLEOTIDE SEQUENCE [LARGE SCALE GENOMIC DNA]</scope>
    <source>
        <strain evidence="2 3">DSM 41602</strain>
    </source>
</reference>
<gene>
    <name evidence="2" type="ORF">V2K49_27230</name>
</gene>
<comment type="caution">
    <text evidence="2">The sequence shown here is derived from an EMBL/GenBank/DDBJ whole genome shotgun (WGS) entry which is preliminary data.</text>
</comment>
<evidence type="ECO:0000313" key="3">
    <source>
        <dbReference type="Proteomes" id="UP001354649"/>
    </source>
</evidence>
<dbReference type="Pfam" id="PF13672">
    <property type="entry name" value="PP2C_2"/>
    <property type="match status" value="1"/>
</dbReference>
<dbReference type="AlphaFoldDB" id="A0ABD5JEE9"/>
<feature type="domain" description="PPM-type phosphatase" evidence="1">
    <location>
        <begin position="23"/>
        <end position="218"/>
    </location>
</feature>
<organism evidence="2 3">
    <name type="scientific">Streptomyces antimycoticus</name>
    <dbReference type="NCBI Taxonomy" id="68175"/>
    <lineage>
        <taxon>Bacteria</taxon>
        <taxon>Bacillati</taxon>
        <taxon>Actinomycetota</taxon>
        <taxon>Actinomycetes</taxon>
        <taxon>Kitasatosporales</taxon>
        <taxon>Streptomycetaceae</taxon>
        <taxon>Streptomyces</taxon>
        <taxon>Streptomyces violaceusniger group</taxon>
    </lineage>
</organism>
<dbReference type="Gene3D" id="3.60.40.10">
    <property type="entry name" value="PPM-type phosphatase domain"/>
    <property type="match status" value="1"/>
</dbReference>
<sequence>MNSHSIAVQAALIPKKGSSRDECEDAFCVDHSPSSDKQRLGAVAVAISDGATESIFAKKWAEMITRHAADSSRCIPDGFTSSGGSFRHFIRQIMGSWESWVSSYVKQRVEDGRPLRWYEEAKLASGAFATLLAAHFEEASDGIWHAAAIGDSCLFQIRDQRVIDQFPVQSSADFGVSPDLLGSRADPDTVCERTYFARGSFACGDEFFLMTDALAAWFVSTIENATPSQVKEALDKIKIFSRSENRSTFESWLSAMIISGELRNDDITLIRIRISE</sequence>
<dbReference type="Proteomes" id="UP001354649">
    <property type="component" value="Unassembled WGS sequence"/>
</dbReference>
<evidence type="ECO:0000313" key="2">
    <source>
        <dbReference type="EMBL" id="MEE4586777.1"/>
    </source>
</evidence>